<dbReference type="CTD" id="348793"/>
<dbReference type="InterPro" id="IPR042453">
    <property type="entry name" value="WDR53"/>
</dbReference>
<feature type="repeat" description="WD" evidence="3">
    <location>
        <begin position="248"/>
        <end position="289"/>
    </location>
</feature>
<dbReference type="PROSITE" id="PS00678">
    <property type="entry name" value="WD_REPEATS_1"/>
    <property type="match status" value="2"/>
</dbReference>
<dbReference type="InterPro" id="IPR001680">
    <property type="entry name" value="WD40_rpt"/>
</dbReference>
<dbReference type="InterPro" id="IPR019775">
    <property type="entry name" value="WD40_repeat_CS"/>
</dbReference>
<evidence type="ECO:0000256" key="1">
    <source>
        <dbReference type="ARBA" id="ARBA00022574"/>
    </source>
</evidence>
<dbReference type="Proteomes" id="UP000314987">
    <property type="component" value="Unassembled WGS sequence"/>
</dbReference>
<dbReference type="PROSITE" id="PS50294">
    <property type="entry name" value="WD_REPEATS_REGION"/>
    <property type="match status" value="1"/>
</dbReference>
<reference evidence="6" key="1">
    <citation type="submission" date="2018-12" db="EMBL/GenBank/DDBJ databases">
        <authorList>
            <person name="Yazar S."/>
        </authorList>
    </citation>
    <scope>NUCLEOTIDE SEQUENCE [LARGE SCALE GENOMIC DNA]</scope>
</reference>
<dbReference type="Gene3D" id="2.130.10.10">
    <property type="entry name" value="YVTN repeat-like/Quinoprotein amine dehydrogenase"/>
    <property type="match status" value="2"/>
</dbReference>
<evidence type="ECO:0000313" key="5">
    <source>
        <dbReference type="Ensembl" id="ENSVURP00010010204.1"/>
    </source>
</evidence>
<name>A0A4X2KE54_VOMUR</name>
<dbReference type="OrthoDB" id="2161379at2759"/>
<dbReference type="OMA" id="GDLMVWG"/>
<evidence type="ECO:0000256" key="4">
    <source>
        <dbReference type="SAM" id="MobiDB-lite"/>
    </source>
</evidence>
<feature type="repeat" description="WD" evidence="3">
    <location>
        <begin position="132"/>
        <end position="174"/>
    </location>
</feature>
<dbReference type="PANTHER" id="PTHR44666:SF1">
    <property type="entry name" value="WD REPEAT-CONTAINING PROTEIN 53"/>
    <property type="match status" value="1"/>
</dbReference>
<keyword evidence="6" id="KW-1185">Reference proteome</keyword>
<dbReference type="GeneID" id="114030440"/>
<dbReference type="PROSITE" id="PS50082">
    <property type="entry name" value="WD_REPEATS_2"/>
    <property type="match status" value="2"/>
</dbReference>
<dbReference type="InterPro" id="IPR015943">
    <property type="entry name" value="WD40/YVTN_repeat-like_dom_sf"/>
</dbReference>
<dbReference type="RefSeq" id="XP_027701057.1">
    <property type="nucleotide sequence ID" value="XM_027845256.1"/>
</dbReference>
<evidence type="ECO:0000256" key="2">
    <source>
        <dbReference type="ARBA" id="ARBA00022737"/>
    </source>
</evidence>
<feature type="region of interest" description="Disordered" evidence="4">
    <location>
        <begin position="300"/>
        <end position="319"/>
    </location>
</feature>
<reference evidence="5" key="2">
    <citation type="submission" date="2025-08" db="UniProtKB">
        <authorList>
            <consortium name="Ensembl"/>
        </authorList>
    </citation>
    <scope>IDENTIFICATION</scope>
</reference>
<feature type="region of interest" description="Disordered" evidence="4">
    <location>
        <begin position="179"/>
        <end position="202"/>
    </location>
</feature>
<proteinExistence type="predicted"/>
<dbReference type="Ensembl" id="ENSVURT00010011562.1">
    <property type="protein sequence ID" value="ENSVURP00010010204.1"/>
    <property type="gene ID" value="ENSVURG00010007886.1"/>
</dbReference>
<dbReference type="InterPro" id="IPR036322">
    <property type="entry name" value="WD40_repeat_dom_sf"/>
</dbReference>
<dbReference type="RefSeq" id="XP_027701059.1">
    <property type="nucleotide sequence ID" value="XM_027845258.1"/>
</dbReference>
<keyword evidence="1 3" id="KW-0853">WD repeat</keyword>
<reference evidence="5" key="3">
    <citation type="submission" date="2025-09" db="UniProtKB">
        <authorList>
            <consortium name="Ensembl"/>
        </authorList>
    </citation>
    <scope>IDENTIFICATION</scope>
</reference>
<sequence length="370" mass="41075">MAVKWTGGHYSSVLCLDANKEGLVASGGEEGDLIIWSPEGNQVGQIEFQGFDDVTCVRFSPTCPNKLYASHGEIISILDVRSFTGSTEDFHVNEEEVNCLSLNETENLLASADDSGTIKILDLVNKRVSRSLRKHSNICSSVAFRPHRPQSLLSCGLDMQVMLWNLQKARPLWMVNLQEQEDKQEEEQEEETVKIGEPEQASSQLSNPALAHSLSVASCGRVFSCGAEDGKIRIFRVLGVTCEQELGFKGHTLGVSQVYFLPDSYLLLSGGNDGKVKLWDVSSKVERKQRNPVKFTYRKKPKTPTYPKPKEKENVLETNEPPPCTDFLPKLTLEHGDKVNWLSYSKMKGSGKILIADQSSSISVYPLSGF</sequence>
<accession>A0A4X2KE54</accession>
<dbReference type="STRING" id="29139.ENSVURP00010010204"/>
<dbReference type="SUPFAM" id="SSF50978">
    <property type="entry name" value="WD40 repeat-like"/>
    <property type="match status" value="1"/>
</dbReference>
<dbReference type="SMART" id="SM00320">
    <property type="entry name" value="WD40"/>
    <property type="match status" value="7"/>
</dbReference>
<evidence type="ECO:0000256" key="3">
    <source>
        <dbReference type="PROSITE-ProRule" id="PRU00221"/>
    </source>
</evidence>
<dbReference type="AlphaFoldDB" id="A0A4X2KE54"/>
<protein>
    <submittedName>
        <fullName evidence="5">WD repeat domain 53</fullName>
    </submittedName>
</protein>
<dbReference type="RefSeq" id="XP_027701058.1">
    <property type="nucleotide sequence ID" value="XM_027845257.1"/>
</dbReference>
<keyword evidence="2" id="KW-0677">Repeat</keyword>
<dbReference type="GeneTree" id="ENSGT00390000011073"/>
<dbReference type="PANTHER" id="PTHR44666">
    <property type="entry name" value="WD REPEAT-CONTAINING PROTEIN 53"/>
    <property type="match status" value="1"/>
</dbReference>
<gene>
    <name evidence="5" type="primary">WDR53</name>
</gene>
<organism evidence="5 6">
    <name type="scientific">Vombatus ursinus</name>
    <name type="common">Common wombat</name>
    <dbReference type="NCBI Taxonomy" id="29139"/>
    <lineage>
        <taxon>Eukaryota</taxon>
        <taxon>Metazoa</taxon>
        <taxon>Chordata</taxon>
        <taxon>Craniata</taxon>
        <taxon>Vertebrata</taxon>
        <taxon>Euteleostomi</taxon>
        <taxon>Mammalia</taxon>
        <taxon>Metatheria</taxon>
        <taxon>Diprotodontia</taxon>
        <taxon>Vombatidae</taxon>
        <taxon>Vombatus</taxon>
    </lineage>
</organism>
<evidence type="ECO:0000313" key="6">
    <source>
        <dbReference type="Proteomes" id="UP000314987"/>
    </source>
</evidence>
<dbReference type="Pfam" id="PF00400">
    <property type="entry name" value="WD40"/>
    <property type="match status" value="3"/>
</dbReference>